<gene>
    <name evidence="5" type="ORF">ACFQE5_05650</name>
</gene>
<evidence type="ECO:0000256" key="1">
    <source>
        <dbReference type="ARBA" id="ARBA00004924"/>
    </source>
</evidence>
<dbReference type="Gene3D" id="1.10.510.40">
    <property type="match status" value="1"/>
</dbReference>
<dbReference type="Proteomes" id="UP001596302">
    <property type="component" value="Unassembled WGS sequence"/>
</dbReference>
<organism evidence="5 6">
    <name type="scientific">Pseudonocardia hispaniensis</name>
    <dbReference type="NCBI Taxonomy" id="904933"/>
    <lineage>
        <taxon>Bacteria</taxon>
        <taxon>Bacillati</taxon>
        <taxon>Actinomycetota</taxon>
        <taxon>Actinomycetes</taxon>
        <taxon>Pseudonocardiales</taxon>
        <taxon>Pseudonocardiaceae</taxon>
        <taxon>Pseudonocardia</taxon>
    </lineage>
</organism>
<dbReference type="EMBL" id="JBHSQW010000011">
    <property type="protein sequence ID" value="MFC5993697.1"/>
    <property type="molecule type" value="Genomic_DNA"/>
</dbReference>
<feature type="domain" description="Aerobactin siderophore biosynthesis IucA/IucC N-terminal" evidence="3">
    <location>
        <begin position="159"/>
        <end position="365"/>
    </location>
</feature>
<proteinExistence type="inferred from homology"/>
<dbReference type="Pfam" id="PF06276">
    <property type="entry name" value="FhuF"/>
    <property type="match status" value="1"/>
</dbReference>
<sequence>MSAESRLLQRVLDALLREDHLGLSSAGAPVNDPALPALPPDQTWWRARLRDGHTVALPVRPDGFLAEHAVAAPILVLDGPHTPGGPVVVDSLAGALAALAPDGDAETRAGWADFIQECTQTLATVRLHDLAGPRLRARLAGEPPVAGFAGMLRHEALAALRDHPVYPTGRCRWGLSETELRRYAPEFQPSFPLRWVVVPRARLRFSPAFEAAGPPGWWPAPSRLGARPEADRDHLAVPVHPLTADRGVPGLVAATGPTVTPTLSTRTVALDADPGVHLKLPLPTATLGRRNRRTIAPGTLADGDTVHRLLTAVLRREPRLRRRVLLADETRWLDSPDDDRLAVLVRRYPAELAGDTLVPLAALLAPDPHRPGDTVLDGLAARHTGADPIAWFDAYLCALLDWHLALWLRYGIALEAHQQNITVAVREGDPDWLRLVYKDDDGARIDCARLAAALGQDAPLPVTPAAFHDRRIAVSDPAELADVVVTITLHLCVGALVVEHAGADANRRGRLFALARGRVEEAAQRWCDPADPGSVAATDLLRRHVLEADRWPIKAMVTAGTLLPKHRLGCADVNKHYRRSGPNYLRTGRREERSAP</sequence>
<accession>A0ABW1IZH1</accession>
<dbReference type="PANTHER" id="PTHR34384:SF5">
    <property type="entry name" value="L-2,3-DIAMINOPROPANOATE--CITRATE LIGASE"/>
    <property type="match status" value="1"/>
</dbReference>
<dbReference type="PANTHER" id="PTHR34384">
    <property type="entry name" value="L-2,3-DIAMINOPROPANOATE--CITRATE LIGASE"/>
    <property type="match status" value="1"/>
</dbReference>
<dbReference type="Pfam" id="PF04183">
    <property type="entry name" value="IucA_IucC"/>
    <property type="match status" value="1"/>
</dbReference>
<feature type="domain" description="Aerobactin siderophore biosynthesis IucA/IucC-like C-terminal" evidence="4">
    <location>
        <begin position="390"/>
        <end position="556"/>
    </location>
</feature>
<evidence type="ECO:0000256" key="2">
    <source>
        <dbReference type="ARBA" id="ARBA00007832"/>
    </source>
</evidence>
<comment type="pathway">
    <text evidence="1">Siderophore biosynthesis.</text>
</comment>
<evidence type="ECO:0000259" key="3">
    <source>
        <dbReference type="Pfam" id="PF04183"/>
    </source>
</evidence>
<evidence type="ECO:0000313" key="5">
    <source>
        <dbReference type="EMBL" id="MFC5993697.1"/>
    </source>
</evidence>
<evidence type="ECO:0000259" key="4">
    <source>
        <dbReference type="Pfam" id="PF06276"/>
    </source>
</evidence>
<keyword evidence="6" id="KW-1185">Reference proteome</keyword>
<dbReference type="InterPro" id="IPR022770">
    <property type="entry name" value="IucA/IucC-like_C"/>
</dbReference>
<dbReference type="RefSeq" id="WP_379583550.1">
    <property type="nucleotide sequence ID" value="NZ_JBHSQW010000011.1"/>
</dbReference>
<dbReference type="InterPro" id="IPR007310">
    <property type="entry name" value="Aerobactin_biosyn_IucA/IucC_N"/>
</dbReference>
<comment type="caution">
    <text evidence="5">The sequence shown here is derived from an EMBL/GenBank/DDBJ whole genome shotgun (WGS) entry which is preliminary data.</text>
</comment>
<protein>
    <submittedName>
        <fullName evidence="5">IucA/IucC family protein</fullName>
    </submittedName>
</protein>
<evidence type="ECO:0000313" key="6">
    <source>
        <dbReference type="Proteomes" id="UP001596302"/>
    </source>
</evidence>
<dbReference type="InterPro" id="IPR037455">
    <property type="entry name" value="LucA/IucC-like"/>
</dbReference>
<reference evidence="6" key="1">
    <citation type="journal article" date="2019" name="Int. J. Syst. Evol. Microbiol.">
        <title>The Global Catalogue of Microorganisms (GCM) 10K type strain sequencing project: providing services to taxonomists for standard genome sequencing and annotation.</title>
        <authorList>
            <consortium name="The Broad Institute Genomics Platform"/>
            <consortium name="The Broad Institute Genome Sequencing Center for Infectious Disease"/>
            <person name="Wu L."/>
            <person name="Ma J."/>
        </authorList>
    </citation>
    <scope>NUCLEOTIDE SEQUENCE [LARGE SCALE GENOMIC DNA]</scope>
    <source>
        <strain evidence="6">CCM 8391</strain>
    </source>
</reference>
<comment type="similarity">
    <text evidence="2">Belongs to the IucA/IucC family.</text>
</comment>
<name>A0ABW1IZH1_9PSEU</name>